<gene>
    <name evidence="1" type="ORF">HNQ88_003012</name>
</gene>
<dbReference type="AlphaFoldDB" id="A0AAE4BR88"/>
<accession>A0AAE4BR88</accession>
<sequence>MKELSQKIMNFEHWISSGLKSKCPDNIPLELLMLFKESGDAYAFYRNYLFRVHFISNNDINLINEFFDFINSCDVFSDFKKLIEFYSINKQVDLFNDKRENVFEIAMEKPKDGLSQNACFLYQSYYEIETLLLIFVSIVKLKTKNRLDLELYNFKDRKGRLKKGNCIDYIKPKLKDYPILQAVFSSAYNIQLRNTIGHNDYRIIDNTIQSYDGKSIIDKDDFFKSLYDIQHLNNLLINYFSSKNIGESLLFNCGVLSMGYGIVNGNVVLVIYQLECFFDLDISKDWLNKVYILITKSDFKIDVNAKTKLTRPVNQLFEIWLCELTKESKLKVIVQSIRPKIKESSQVINIECGDFEILSNKLEKNVEYEISDVD</sequence>
<dbReference type="Proteomes" id="UP001185092">
    <property type="component" value="Unassembled WGS sequence"/>
</dbReference>
<comment type="caution">
    <text evidence="1">The sequence shown here is derived from an EMBL/GenBank/DDBJ whole genome shotgun (WGS) entry which is preliminary data.</text>
</comment>
<reference evidence="1" key="1">
    <citation type="submission" date="2023-07" db="EMBL/GenBank/DDBJ databases">
        <title>Genomic Encyclopedia of Type Strains, Phase IV (KMG-IV): sequencing the most valuable type-strain genomes for metagenomic binning, comparative biology and taxonomic classification.</title>
        <authorList>
            <person name="Goeker M."/>
        </authorList>
    </citation>
    <scope>NUCLEOTIDE SEQUENCE</scope>
    <source>
        <strain evidence="1">DSM 26174</strain>
    </source>
</reference>
<keyword evidence="2" id="KW-1185">Reference proteome</keyword>
<organism evidence="1 2">
    <name type="scientific">Aureibacter tunicatorum</name>
    <dbReference type="NCBI Taxonomy" id="866807"/>
    <lineage>
        <taxon>Bacteria</taxon>
        <taxon>Pseudomonadati</taxon>
        <taxon>Bacteroidota</taxon>
        <taxon>Cytophagia</taxon>
        <taxon>Cytophagales</taxon>
        <taxon>Persicobacteraceae</taxon>
        <taxon>Aureibacter</taxon>
    </lineage>
</organism>
<dbReference type="EMBL" id="JAVDQD010000003">
    <property type="protein sequence ID" value="MDR6239964.1"/>
    <property type="molecule type" value="Genomic_DNA"/>
</dbReference>
<dbReference type="RefSeq" id="WP_309939777.1">
    <property type="nucleotide sequence ID" value="NZ_AP025305.1"/>
</dbReference>
<evidence type="ECO:0000313" key="1">
    <source>
        <dbReference type="EMBL" id="MDR6239964.1"/>
    </source>
</evidence>
<evidence type="ECO:0000313" key="2">
    <source>
        <dbReference type="Proteomes" id="UP001185092"/>
    </source>
</evidence>
<name>A0AAE4BR88_9BACT</name>
<protein>
    <submittedName>
        <fullName evidence="1">Uncharacterized protein</fullName>
    </submittedName>
</protein>
<proteinExistence type="predicted"/>